<reference evidence="1 2" key="1">
    <citation type="journal article" date="2013" name="Curr. Biol.">
        <title>The Genome of the Foraminiferan Reticulomyxa filosa.</title>
        <authorList>
            <person name="Glockner G."/>
            <person name="Hulsmann N."/>
            <person name="Schleicher M."/>
            <person name="Noegel A.A."/>
            <person name="Eichinger L."/>
            <person name="Gallinger C."/>
            <person name="Pawlowski J."/>
            <person name="Sierra R."/>
            <person name="Euteneuer U."/>
            <person name="Pillet L."/>
            <person name="Moustafa A."/>
            <person name="Platzer M."/>
            <person name="Groth M."/>
            <person name="Szafranski K."/>
            <person name="Schliwa M."/>
        </authorList>
    </citation>
    <scope>NUCLEOTIDE SEQUENCE [LARGE SCALE GENOMIC DNA]</scope>
</reference>
<evidence type="ECO:0000313" key="2">
    <source>
        <dbReference type="Proteomes" id="UP000023152"/>
    </source>
</evidence>
<dbReference type="Proteomes" id="UP000023152">
    <property type="component" value="Unassembled WGS sequence"/>
</dbReference>
<keyword evidence="2" id="KW-1185">Reference proteome</keyword>
<dbReference type="EMBL" id="ASPP01044966">
    <property type="protein sequence ID" value="ETN99085.1"/>
    <property type="molecule type" value="Genomic_DNA"/>
</dbReference>
<organism evidence="1 2">
    <name type="scientific">Reticulomyxa filosa</name>
    <dbReference type="NCBI Taxonomy" id="46433"/>
    <lineage>
        <taxon>Eukaryota</taxon>
        <taxon>Sar</taxon>
        <taxon>Rhizaria</taxon>
        <taxon>Retaria</taxon>
        <taxon>Foraminifera</taxon>
        <taxon>Monothalamids</taxon>
        <taxon>Reticulomyxidae</taxon>
        <taxon>Reticulomyxa</taxon>
    </lineage>
</organism>
<proteinExistence type="predicted"/>
<name>X6LCJ4_RETFI</name>
<protein>
    <submittedName>
        <fullName evidence="1">Uncharacterized protein</fullName>
    </submittedName>
</protein>
<gene>
    <name evidence="1" type="ORF">RFI_38402</name>
</gene>
<sequence>MEIYLSSAILSNDDTNVHVIGGFDAKGKIQKIHVNVNVDELFEKSELLKMPEILYIIPIEKQRMNEDEKENAEKKRKTQIETFEKKLKEWDEEKRTELNGMNWDDI</sequence>
<evidence type="ECO:0000313" key="1">
    <source>
        <dbReference type="EMBL" id="ETN99085.1"/>
    </source>
</evidence>
<dbReference type="AlphaFoldDB" id="X6LCJ4"/>
<accession>X6LCJ4</accession>
<comment type="caution">
    <text evidence="1">The sequence shown here is derived from an EMBL/GenBank/DDBJ whole genome shotgun (WGS) entry which is preliminary data.</text>
</comment>